<sequence>LANTTSAIGTQDQVAKMAVSVFPCVRLRSIGDANGEIQRHSEQQPLRLEVKSTPDTALLNLSNSDETSVFKCSLSRETECSRVGKQSFIITLGCNSVLLQFSTPAGGLCECFTKVLPGHNAEHSVFSDRTEESSAVQYFQFYGYLSQQQNMMQDYVRTGTYQRAILQNHGDFKDKVVLDVGCGSGILSFFAAQAGARKVYAVEASTMAQHAEVLVNSNGMGDRVVVIAGKVEEISLPEQVDIIISEPMGYMLFNERMLESYLHAKKFLKPNGNMFPTLGDVHLAPFTDEQLYMEQFTKANFWYQPSFHGVDLSSLREAAVDEYFRQPIVDTFDIRILMSKSVKYTVNFLDAKEGDLHRVTVWLSTSPTEPLTHWYQVRCLLQSPLFTKAGDTLSGTATLIANKRQSYDISMVAQVDQTGSKSSNLLDLKNPFFRYTGSTSAPPPGSHYSSPSENMWSNGGVYNMNQGGMPAVYDLSTVIGGGGSTVSHNNLIPLGVTTGQSGPGNSPQYPINNSQFTMGGPSISMSSPMAMPSNTMHYGS</sequence>
<evidence type="ECO:0000256" key="14">
    <source>
        <dbReference type="ARBA" id="ARBA00023242"/>
    </source>
</evidence>
<evidence type="ECO:0000256" key="8">
    <source>
        <dbReference type="ARBA" id="ARBA00022603"/>
    </source>
</evidence>
<dbReference type="Pfam" id="PF13649">
    <property type="entry name" value="Methyltransf_25"/>
    <property type="match status" value="1"/>
</dbReference>
<evidence type="ECO:0000256" key="9">
    <source>
        <dbReference type="ARBA" id="ARBA00022679"/>
    </source>
</evidence>
<dbReference type="Pfam" id="PF11531">
    <property type="entry name" value="CARM1"/>
    <property type="match status" value="1"/>
</dbReference>
<dbReference type="InterPro" id="IPR011993">
    <property type="entry name" value="PH-like_dom_sf"/>
</dbReference>
<keyword evidence="10 18" id="KW-0949">S-adenosyl-L-methionine</keyword>
<dbReference type="GO" id="GO:0035242">
    <property type="term" value="F:protein-arginine omega-N asymmetric methyltransferase activity"/>
    <property type="evidence" value="ECO:0007669"/>
    <property type="project" value="UniProtKB-EC"/>
</dbReference>
<comment type="catalytic activity">
    <reaction evidence="17">
        <text>L-arginyl-[protein] + 2 S-adenosyl-L-methionine = N(omega),N(omega)-dimethyl-L-arginyl-[protein] + 2 S-adenosyl-L-homocysteine + 2 H(+)</text>
        <dbReference type="Rhea" id="RHEA:48096"/>
        <dbReference type="Rhea" id="RHEA-COMP:10532"/>
        <dbReference type="Rhea" id="RHEA-COMP:11991"/>
        <dbReference type="ChEBI" id="CHEBI:15378"/>
        <dbReference type="ChEBI" id="CHEBI:29965"/>
        <dbReference type="ChEBI" id="CHEBI:57856"/>
        <dbReference type="ChEBI" id="CHEBI:59789"/>
        <dbReference type="ChEBI" id="CHEBI:61897"/>
        <dbReference type="EC" id="2.1.1.319"/>
    </reaction>
</comment>
<dbReference type="PANTHER" id="PTHR11006">
    <property type="entry name" value="PROTEIN ARGININE N-METHYLTRANSFERASE"/>
    <property type="match status" value="1"/>
</dbReference>
<evidence type="ECO:0000256" key="17">
    <source>
        <dbReference type="ARBA" id="ARBA00049086"/>
    </source>
</evidence>
<keyword evidence="7" id="KW-0963">Cytoplasm</keyword>
<evidence type="ECO:0000256" key="13">
    <source>
        <dbReference type="ARBA" id="ARBA00023163"/>
    </source>
</evidence>
<evidence type="ECO:0000256" key="16">
    <source>
        <dbReference type="ARBA" id="ARBA00033236"/>
    </source>
</evidence>
<keyword evidence="11" id="KW-0156">Chromatin regulator</keyword>
<dbReference type="AlphaFoldDB" id="A0AAZ3SBQ5"/>
<evidence type="ECO:0000313" key="20">
    <source>
        <dbReference type="Ensembl" id="ENSOTSP00005150527.1"/>
    </source>
</evidence>
<organism evidence="20 21">
    <name type="scientific">Oncorhynchus tshawytscha</name>
    <name type="common">Chinook salmon</name>
    <name type="synonym">Salmo tshawytscha</name>
    <dbReference type="NCBI Taxonomy" id="74940"/>
    <lineage>
        <taxon>Eukaryota</taxon>
        <taxon>Metazoa</taxon>
        <taxon>Chordata</taxon>
        <taxon>Craniata</taxon>
        <taxon>Vertebrata</taxon>
        <taxon>Euteleostomi</taxon>
        <taxon>Actinopterygii</taxon>
        <taxon>Neopterygii</taxon>
        <taxon>Teleostei</taxon>
        <taxon>Protacanthopterygii</taxon>
        <taxon>Salmoniformes</taxon>
        <taxon>Salmonidae</taxon>
        <taxon>Salmoninae</taxon>
        <taxon>Oncorhynchus</taxon>
    </lineage>
</organism>
<evidence type="ECO:0000256" key="10">
    <source>
        <dbReference type="ARBA" id="ARBA00022691"/>
    </source>
</evidence>
<reference evidence="20" key="2">
    <citation type="submission" date="2025-08" db="UniProtKB">
        <authorList>
            <consortium name="Ensembl"/>
        </authorList>
    </citation>
    <scope>IDENTIFICATION</scope>
</reference>
<dbReference type="Gene3D" id="2.70.160.11">
    <property type="entry name" value="Hnrnp arginine n-methyltransferase1"/>
    <property type="match status" value="2"/>
</dbReference>
<keyword evidence="14" id="KW-0539">Nucleus</keyword>
<dbReference type="GeneTree" id="ENSGT00940000160377"/>
<feature type="domain" description="Methyltransferase" evidence="19">
    <location>
        <begin position="177"/>
        <end position="272"/>
    </location>
</feature>
<proteinExistence type="predicted"/>
<evidence type="ECO:0000256" key="3">
    <source>
        <dbReference type="ARBA" id="ARBA00004496"/>
    </source>
</evidence>
<name>A0AAZ3SBQ5_ONCTS</name>
<dbReference type="Ensembl" id="ENSOTST00005187743.1">
    <property type="protein sequence ID" value="ENSOTSP00005150527.1"/>
    <property type="gene ID" value="ENSOTSG00005076079.1"/>
</dbReference>
<dbReference type="PROSITE" id="PS51678">
    <property type="entry name" value="SAM_MT_PRMT"/>
    <property type="match status" value="1"/>
</dbReference>
<dbReference type="GO" id="GO:0005634">
    <property type="term" value="C:nucleus"/>
    <property type="evidence" value="ECO:0007669"/>
    <property type="project" value="UniProtKB-SubCell"/>
</dbReference>
<evidence type="ECO:0000256" key="4">
    <source>
        <dbReference type="ARBA" id="ARBA00011925"/>
    </source>
</evidence>
<evidence type="ECO:0000256" key="1">
    <source>
        <dbReference type="ARBA" id="ARBA00004123"/>
    </source>
</evidence>
<reference evidence="21" key="1">
    <citation type="journal article" date="2018" name="PLoS ONE">
        <title>Chinook salmon (Oncorhynchus tshawytscha) genome and transcriptome.</title>
        <authorList>
            <person name="Christensen K.A."/>
            <person name="Leong J.S."/>
            <person name="Sakhrani D."/>
            <person name="Biagi C.A."/>
            <person name="Minkley D.R."/>
            <person name="Withler R.E."/>
            <person name="Rondeau E.B."/>
            <person name="Koop B.F."/>
            <person name="Devlin R.H."/>
        </authorList>
    </citation>
    <scope>NUCLEOTIDE SEQUENCE [LARGE SCALE GENOMIC DNA]</scope>
</reference>
<keyword evidence="9 18" id="KW-0808">Transferase</keyword>
<keyword evidence="6" id="KW-0158">Chromosome</keyword>
<dbReference type="Gene3D" id="3.40.50.150">
    <property type="entry name" value="Vaccinia Virus protein VP39"/>
    <property type="match status" value="1"/>
</dbReference>
<dbReference type="InterPro" id="IPR041698">
    <property type="entry name" value="Methyltransf_25"/>
</dbReference>
<evidence type="ECO:0000256" key="11">
    <source>
        <dbReference type="ARBA" id="ARBA00022853"/>
    </source>
</evidence>
<dbReference type="GO" id="GO:0032259">
    <property type="term" value="P:methylation"/>
    <property type="evidence" value="ECO:0007669"/>
    <property type="project" value="UniProtKB-KW"/>
</dbReference>
<protein>
    <recommendedName>
        <fullName evidence="5">Histone-arginine methyltransferase CARM1</fullName>
        <ecNumber evidence="4">2.1.1.319</ecNumber>
    </recommendedName>
    <alternativeName>
        <fullName evidence="16">Coactivator-associated arginine methyltransferase 1</fullName>
    </alternativeName>
    <alternativeName>
        <fullName evidence="15">Protein arginine N-methyltransferase 4</fullName>
    </alternativeName>
</protein>
<keyword evidence="8 18" id="KW-0489">Methyltransferase</keyword>
<evidence type="ECO:0000256" key="5">
    <source>
        <dbReference type="ARBA" id="ARBA00021804"/>
    </source>
</evidence>
<evidence type="ECO:0000259" key="19">
    <source>
        <dbReference type="Pfam" id="PF13649"/>
    </source>
</evidence>
<evidence type="ECO:0000256" key="12">
    <source>
        <dbReference type="ARBA" id="ARBA00023015"/>
    </source>
</evidence>
<dbReference type="Proteomes" id="UP000694402">
    <property type="component" value="Unassembled WGS sequence"/>
</dbReference>
<evidence type="ECO:0000256" key="7">
    <source>
        <dbReference type="ARBA" id="ARBA00022490"/>
    </source>
</evidence>
<keyword evidence="21" id="KW-1185">Reference proteome</keyword>
<dbReference type="Gene3D" id="2.30.29.30">
    <property type="entry name" value="Pleckstrin-homology domain (PH domain)/Phosphotyrosine-binding domain (PTB)"/>
    <property type="match status" value="1"/>
</dbReference>
<dbReference type="CDD" id="cd02440">
    <property type="entry name" value="AdoMet_MTases"/>
    <property type="match status" value="1"/>
</dbReference>
<evidence type="ECO:0000256" key="6">
    <source>
        <dbReference type="ARBA" id="ARBA00022454"/>
    </source>
</evidence>
<dbReference type="GO" id="GO:0005694">
    <property type="term" value="C:chromosome"/>
    <property type="evidence" value="ECO:0007669"/>
    <property type="project" value="UniProtKB-SubCell"/>
</dbReference>
<accession>A0AAZ3SBQ5</accession>
<reference evidence="20" key="3">
    <citation type="submission" date="2025-09" db="UniProtKB">
        <authorList>
            <consortium name="Ensembl"/>
        </authorList>
    </citation>
    <scope>IDENTIFICATION</scope>
</reference>
<dbReference type="EC" id="2.1.1.319" evidence="4"/>
<evidence type="ECO:0000256" key="2">
    <source>
        <dbReference type="ARBA" id="ARBA00004286"/>
    </source>
</evidence>
<dbReference type="FunFam" id="3.40.50.150:FF:000031">
    <property type="entry name" value="Putative Histone-arginine methyltransferase CARM1"/>
    <property type="match status" value="1"/>
</dbReference>
<gene>
    <name evidence="20" type="primary">CARM1</name>
</gene>
<dbReference type="InterPro" id="IPR029063">
    <property type="entry name" value="SAM-dependent_MTases_sf"/>
</dbReference>
<keyword evidence="13" id="KW-0804">Transcription</keyword>
<dbReference type="GO" id="GO:0005737">
    <property type="term" value="C:cytoplasm"/>
    <property type="evidence" value="ECO:0007669"/>
    <property type="project" value="UniProtKB-SubCell"/>
</dbReference>
<dbReference type="GO" id="GO:0070611">
    <property type="term" value="F:histone H3R2 methyltransferase activity"/>
    <property type="evidence" value="ECO:0007669"/>
    <property type="project" value="TreeGrafter"/>
</dbReference>
<evidence type="ECO:0000256" key="15">
    <source>
        <dbReference type="ARBA" id="ARBA00030670"/>
    </source>
</evidence>
<comment type="subcellular location">
    <subcellularLocation>
        <location evidence="2">Chromosome</location>
    </subcellularLocation>
    <subcellularLocation>
        <location evidence="3">Cytoplasm</location>
    </subcellularLocation>
    <subcellularLocation>
        <location evidence="1">Nucleus</location>
    </subcellularLocation>
</comment>
<dbReference type="InterPro" id="IPR025799">
    <property type="entry name" value="Arg_MeTrfase"/>
</dbReference>
<dbReference type="SUPFAM" id="SSF53335">
    <property type="entry name" value="S-adenosyl-L-methionine-dependent methyltransferases"/>
    <property type="match status" value="1"/>
</dbReference>
<dbReference type="PANTHER" id="PTHR11006:SF51">
    <property type="entry name" value="HISTONE-ARGININE METHYLTRANSFERASE CARM1"/>
    <property type="match status" value="1"/>
</dbReference>
<evidence type="ECO:0000313" key="21">
    <source>
        <dbReference type="Proteomes" id="UP000694402"/>
    </source>
</evidence>
<evidence type="ECO:0000256" key="18">
    <source>
        <dbReference type="PROSITE-ProRule" id="PRU01015"/>
    </source>
</evidence>
<keyword evidence="12" id="KW-0805">Transcription regulation</keyword>